<dbReference type="Pfam" id="PF13843">
    <property type="entry name" value="DDE_Tnp_1_7"/>
    <property type="match status" value="1"/>
</dbReference>
<sequence>MPIIDRKLKLGEQEARCTDKLLAIHWKDRRDVYMLTSINTNEMVDTKEIDRKTGKKYLKPQSVVSYNNNMGAIDKTDML</sequence>
<proteinExistence type="predicted"/>
<gene>
    <name evidence="2" type="ORF">FWK35_00017637</name>
</gene>
<keyword evidence="3" id="KW-1185">Reference proteome</keyword>
<protein>
    <submittedName>
        <fullName evidence="2">PiggyBac transposable element-derived protein 4-like isoform X2</fullName>
    </submittedName>
</protein>
<accession>A0A6G0Y9Z2</accession>
<name>A0A6G0Y9Z2_APHCR</name>
<evidence type="ECO:0000313" key="3">
    <source>
        <dbReference type="Proteomes" id="UP000478052"/>
    </source>
</evidence>
<evidence type="ECO:0000313" key="2">
    <source>
        <dbReference type="EMBL" id="KAF0751971.1"/>
    </source>
</evidence>
<dbReference type="InterPro" id="IPR029526">
    <property type="entry name" value="PGBD"/>
</dbReference>
<feature type="domain" description="PiggyBac transposable element-derived protein" evidence="1">
    <location>
        <begin position="6"/>
        <end position="79"/>
    </location>
</feature>
<reference evidence="2 3" key="1">
    <citation type="submission" date="2019-08" db="EMBL/GenBank/DDBJ databases">
        <title>Whole genome of Aphis craccivora.</title>
        <authorList>
            <person name="Voronova N.V."/>
            <person name="Shulinski R.S."/>
            <person name="Bandarenka Y.V."/>
            <person name="Zhorov D.G."/>
            <person name="Warner D."/>
        </authorList>
    </citation>
    <scope>NUCLEOTIDE SEQUENCE [LARGE SCALE GENOMIC DNA]</scope>
    <source>
        <strain evidence="2">180601</strain>
        <tissue evidence="2">Whole Body</tissue>
    </source>
</reference>
<dbReference type="Proteomes" id="UP000478052">
    <property type="component" value="Unassembled WGS sequence"/>
</dbReference>
<evidence type="ECO:0000259" key="1">
    <source>
        <dbReference type="Pfam" id="PF13843"/>
    </source>
</evidence>
<dbReference type="EMBL" id="VUJU01005197">
    <property type="protein sequence ID" value="KAF0751971.1"/>
    <property type="molecule type" value="Genomic_DNA"/>
</dbReference>
<dbReference type="OrthoDB" id="6604583at2759"/>
<dbReference type="AlphaFoldDB" id="A0A6G0Y9Z2"/>
<comment type="caution">
    <text evidence="2">The sequence shown here is derived from an EMBL/GenBank/DDBJ whole genome shotgun (WGS) entry which is preliminary data.</text>
</comment>
<organism evidence="2 3">
    <name type="scientific">Aphis craccivora</name>
    <name type="common">Cowpea aphid</name>
    <dbReference type="NCBI Taxonomy" id="307492"/>
    <lineage>
        <taxon>Eukaryota</taxon>
        <taxon>Metazoa</taxon>
        <taxon>Ecdysozoa</taxon>
        <taxon>Arthropoda</taxon>
        <taxon>Hexapoda</taxon>
        <taxon>Insecta</taxon>
        <taxon>Pterygota</taxon>
        <taxon>Neoptera</taxon>
        <taxon>Paraneoptera</taxon>
        <taxon>Hemiptera</taxon>
        <taxon>Sternorrhyncha</taxon>
        <taxon>Aphidomorpha</taxon>
        <taxon>Aphidoidea</taxon>
        <taxon>Aphididae</taxon>
        <taxon>Aphidini</taxon>
        <taxon>Aphis</taxon>
        <taxon>Aphis</taxon>
    </lineage>
</organism>